<evidence type="ECO:0000259" key="12">
    <source>
        <dbReference type="PROSITE" id="PS51352"/>
    </source>
</evidence>
<dbReference type="GO" id="GO:0006457">
    <property type="term" value="P:protein folding"/>
    <property type="evidence" value="ECO:0007669"/>
    <property type="project" value="TreeGrafter"/>
</dbReference>
<dbReference type="InterPro" id="IPR036249">
    <property type="entry name" value="Thioredoxin-like_sf"/>
</dbReference>
<dbReference type="PANTHER" id="PTHR18929">
    <property type="entry name" value="PROTEIN DISULFIDE ISOMERASE"/>
    <property type="match status" value="1"/>
</dbReference>
<dbReference type="SUPFAM" id="SSF52833">
    <property type="entry name" value="Thioredoxin-like"/>
    <property type="match status" value="4"/>
</dbReference>
<evidence type="ECO:0000256" key="5">
    <source>
        <dbReference type="ARBA" id="ARBA00022729"/>
    </source>
</evidence>
<comment type="similarity">
    <text evidence="3">Belongs to the protein disulfide isomerase family.</text>
</comment>
<dbReference type="CDD" id="cd02961">
    <property type="entry name" value="PDI_a_family"/>
    <property type="match status" value="1"/>
</dbReference>
<dbReference type="OrthoDB" id="427280at2759"/>
<feature type="disulfide bond" description="Redox-active" evidence="10">
    <location>
        <begin position="63"/>
        <end position="66"/>
    </location>
</feature>
<dbReference type="GeneID" id="30145552"/>
<feature type="disulfide bond" description="Redox-active" evidence="10">
    <location>
        <begin position="395"/>
        <end position="398"/>
    </location>
</feature>
<sequence>MQFTKWSMSALATMLAAVSVVTANSEAAIADPDSAVVKLTAETFESFIAENPLVLAEFFAPWCGHCKTLGPNFAAAADELVNKPAKLAQIDCTEEAELCQQHEIRGYPTLLVFKGDATSSSPYQGGRTASDIVLAMTKLSQPAVSIIKSDDVEDFIADNTGAVVLQVGANTKPNNASFYEIADTLRDDFTFATVPTYGKHAKGTVLVFRQGDEEPSVFKAQKKLDADALKEFVKVESKPFFGELEAASFQAYVDAGVPLGVYFYEAPEQRDAAEKLFTELGKEYRSKVSFVGLDAAQYGKHAESLNAKQEFPLFVIHEVEADLKYIFPQSEELTEAEITKFVAEYAKGSIEPTIKSEDIPEVQEAAVVRLVGKTHNDIINDETKDVLVKYYAPWCGHCKTLAPIYEELAEAYVSDPDSNSKVTIANLDHTLNDVPGLLLKGYPTLILYPAGDKANPVTFGGQRSFEELSKFIKENGSNGVDAEAI</sequence>
<keyword evidence="8" id="KW-0413">Isomerase</keyword>
<feature type="signal peptide" evidence="11">
    <location>
        <begin position="1"/>
        <end position="23"/>
    </location>
</feature>
<evidence type="ECO:0000256" key="9">
    <source>
        <dbReference type="ARBA" id="ARBA00023284"/>
    </source>
</evidence>
<dbReference type="GO" id="GO:0034976">
    <property type="term" value="P:response to endoplasmic reticulum stress"/>
    <property type="evidence" value="ECO:0007669"/>
    <property type="project" value="TreeGrafter"/>
</dbReference>
<reference evidence="14" key="1">
    <citation type="submission" date="2016-05" db="EMBL/GenBank/DDBJ databases">
        <title>Comparative genomics of biotechnologically important yeasts.</title>
        <authorList>
            <consortium name="DOE Joint Genome Institute"/>
            <person name="Riley R."/>
            <person name="Haridas S."/>
            <person name="Wolfe K.H."/>
            <person name="Lopes M.R."/>
            <person name="Hittinger C.T."/>
            <person name="Goker M."/>
            <person name="Salamov A."/>
            <person name="Wisecaver J."/>
            <person name="Long T.M."/>
            <person name="Aerts A.L."/>
            <person name="Barry K."/>
            <person name="Choi C."/>
            <person name="Clum A."/>
            <person name="Coughlan A.Y."/>
            <person name="Deshpande S."/>
            <person name="Douglass A.P."/>
            <person name="Hanson S.J."/>
            <person name="Klenk H.-P."/>
            <person name="Labutti K."/>
            <person name="Lapidus A."/>
            <person name="Lindquist E."/>
            <person name="Lipzen A."/>
            <person name="Meier-Kolthoff J.P."/>
            <person name="Ohm R.A."/>
            <person name="Otillar R.P."/>
            <person name="Pangilinan J."/>
            <person name="Peng Y."/>
            <person name="Rokas A."/>
            <person name="Rosa C.A."/>
            <person name="Scheuner C."/>
            <person name="Sibirny A.A."/>
            <person name="Slot J.C."/>
            <person name="Stielow J.B."/>
            <person name="Sun H."/>
            <person name="Kurtzman C.P."/>
            <person name="Blackwell M."/>
            <person name="Grigoriev I.V."/>
            <person name="Jeffries T.W."/>
        </authorList>
    </citation>
    <scope>NUCLEOTIDE SEQUENCE [LARGE SCALE GENOMIC DNA]</scope>
    <source>
        <strain evidence="14">NRRL Y-12698</strain>
    </source>
</reference>
<feature type="domain" description="Thioredoxin" evidence="12">
    <location>
        <begin position="9"/>
        <end position="141"/>
    </location>
</feature>
<comment type="subcellular location">
    <subcellularLocation>
        <location evidence="2">Endoplasmic reticulum lumen</location>
    </subcellularLocation>
</comment>
<keyword evidence="14" id="KW-1185">Reference proteome</keyword>
<accession>A0A1E3QTD5</accession>
<evidence type="ECO:0000313" key="13">
    <source>
        <dbReference type="EMBL" id="ODQ80949.1"/>
    </source>
</evidence>
<dbReference type="PANTHER" id="PTHR18929:SF132">
    <property type="entry name" value="PROTEIN DISULFIDE-ISOMERASE A3"/>
    <property type="match status" value="1"/>
</dbReference>
<protein>
    <recommendedName>
        <fullName evidence="4">protein disulfide-isomerase</fullName>
        <ecNumber evidence="4">5.3.4.1</ecNumber>
    </recommendedName>
</protein>
<dbReference type="EC" id="5.3.4.1" evidence="4"/>
<organism evidence="13 14">
    <name type="scientific">Babjeviella inositovora NRRL Y-12698</name>
    <dbReference type="NCBI Taxonomy" id="984486"/>
    <lineage>
        <taxon>Eukaryota</taxon>
        <taxon>Fungi</taxon>
        <taxon>Dikarya</taxon>
        <taxon>Ascomycota</taxon>
        <taxon>Saccharomycotina</taxon>
        <taxon>Pichiomycetes</taxon>
        <taxon>Serinales incertae sedis</taxon>
        <taxon>Babjeviella</taxon>
    </lineage>
</organism>
<gene>
    <name evidence="13" type="ORF">BABINDRAFT_15951</name>
</gene>
<dbReference type="GO" id="GO:0005788">
    <property type="term" value="C:endoplasmic reticulum lumen"/>
    <property type="evidence" value="ECO:0007669"/>
    <property type="project" value="UniProtKB-SubCell"/>
</dbReference>
<dbReference type="InterPro" id="IPR017937">
    <property type="entry name" value="Thioredoxin_CS"/>
</dbReference>
<dbReference type="PRINTS" id="PR00421">
    <property type="entry name" value="THIOREDOXIN"/>
</dbReference>
<dbReference type="InterPro" id="IPR013766">
    <property type="entry name" value="Thioredoxin_domain"/>
</dbReference>
<dbReference type="NCBIfam" id="TIGR01130">
    <property type="entry name" value="ER_PDI_fam"/>
    <property type="match status" value="1"/>
</dbReference>
<dbReference type="Proteomes" id="UP000094336">
    <property type="component" value="Unassembled WGS sequence"/>
</dbReference>
<evidence type="ECO:0000256" key="4">
    <source>
        <dbReference type="ARBA" id="ARBA00012723"/>
    </source>
</evidence>
<dbReference type="CDD" id="cd02995">
    <property type="entry name" value="PDI_a_PDI_a'_C"/>
    <property type="match status" value="1"/>
</dbReference>
<dbReference type="CDD" id="cd02981">
    <property type="entry name" value="PDI_b_family"/>
    <property type="match status" value="1"/>
</dbReference>
<evidence type="ECO:0000256" key="8">
    <source>
        <dbReference type="ARBA" id="ARBA00023235"/>
    </source>
</evidence>
<dbReference type="InterPro" id="IPR005792">
    <property type="entry name" value="Prot_disulphide_isomerase"/>
</dbReference>
<feature type="domain" description="Thioredoxin" evidence="12">
    <location>
        <begin position="332"/>
        <end position="477"/>
    </location>
</feature>
<proteinExistence type="inferred from homology"/>
<dbReference type="PROSITE" id="PS51352">
    <property type="entry name" value="THIOREDOXIN_2"/>
    <property type="match status" value="2"/>
</dbReference>
<dbReference type="FunFam" id="3.40.30.10:FF:000154">
    <property type="entry name" value="Protein disulfide-isomerase"/>
    <property type="match status" value="1"/>
</dbReference>
<dbReference type="RefSeq" id="XP_018986277.1">
    <property type="nucleotide sequence ID" value="XM_019127699.1"/>
</dbReference>
<evidence type="ECO:0000313" key="14">
    <source>
        <dbReference type="Proteomes" id="UP000094336"/>
    </source>
</evidence>
<comment type="catalytic activity">
    <reaction evidence="1">
        <text>Catalyzes the rearrangement of -S-S- bonds in proteins.</text>
        <dbReference type="EC" id="5.3.4.1"/>
    </reaction>
</comment>
<dbReference type="EMBL" id="KV454428">
    <property type="protein sequence ID" value="ODQ80949.1"/>
    <property type="molecule type" value="Genomic_DNA"/>
</dbReference>
<keyword evidence="6" id="KW-0677">Repeat</keyword>
<keyword evidence="5 11" id="KW-0732">Signal</keyword>
<dbReference type="Pfam" id="PF13848">
    <property type="entry name" value="Thioredoxin_6"/>
    <property type="match status" value="1"/>
</dbReference>
<dbReference type="Gene3D" id="3.40.30.10">
    <property type="entry name" value="Glutaredoxin"/>
    <property type="match status" value="4"/>
</dbReference>
<feature type="chain" id="PRO_5009134386" description="protein disulfide-isomerase" evidence="11">
    <location>
        <begin position="24"/>
        <end position="485"/>
    </location>
</feature>
<keyword evidence="7" id="KW-0256">Endoplasmic reticulum</keyword>
<evidence type="ECO:0000256" key="11">
    <source>
        <dbReference type="SAM" id="SignalP"/>
    </source>
</evidence>
<dbReference type="AlphaFoldDB" id="A0A1E3QTD5"/>
<evidence type="ECO:0000256" key="2">
    <source>
        <dbReference type="ARBA" id="ARBA00004319"/>
    </source>
</evidence>
<dbReference type="Pfam" id="PF00085">
    <property type="entry name" value="Thioredoxin"/>
    <property type="match status" value="2"/>
</dbReference>
<evidence type="ECO:0000256" key="6">
    <source>
        <dbReference type="ARBA" id="ARBA00022737"/>
    </source>
</evidence>
<keyword evidence="10" id="KW-1015">Disulfide bond</keyword>
<dbReference type="STRING" id="984486.A0A1E3QTD5"/>
<evidence type="ECO:0000256" key="10">
    <source>
        <dbReference type="PIRSR" id="PIRSR605792-51"/>
    </source>
</evidence>
<evidence type="ECO:0000256" key="3">
    <source>
        <dbReference type="ARBA" id="ARBA00006347"/>
    </source>
</evidence>
<feature type="non-terminal residue" evidence="13">
    <location>
        <position position="485"/>
    </location>
</feature>
<evidence type="ECO:0000256" key="1">
    <source>
        <dbReference type="ARBA" id="ARBA00001182"/>
    </source>
</evidence>
<dbReference type="CDD" id="cd02982">
    <property type="entry name" value="PDI_b'_family"/>
    <property type="match status" value="1"/>
</dbReference>
<keyword evidence="9 10" id="KW-0676">Redox-active center</keyword>
<evidence type="ECO:0000256" key="7">
    <source>
        <dbReference type="ARBA" id="ARBA00022824"/>
    </source>
</evidence>
<dbReference type="GO" id="GO:0003756">
    <property type="term" value="F:protein disulfide isomerase activity"/>
    <property type="evidence" value="ECO:0007669"/>
    <property type="project" value="UniProtKB-EC"/>
</dbReference>
<dbReference type="PROSITE" id="PS00194">
    <property type="entry name" value="THIOREDOXIN_1"/>
    <property type="match status" value="2"/>
</dbReference>
<name>A0A1E3QTD5_9ASCO</name>